<dbReference type="GO" id="GO:0005737">
    <property type="term" value="C:cytoplasm"/>
    <property type="evidence" value="ECO:0007669"/>
    <property type="project" value="UniProtKB-SubCell"/>
</dbReference>
<dbReference type="EMBL" id="LARY01000001">
    <property type="protein sequence ID" value="RDX02580.1"/>
    <property type="molecule type" value="Genomic_DNA"/>
</dbReference>
<dbReference type="PROSITE" id="PS51094">
    <property type="entry name" value="PTS_EIIA_TYPE_2"/>
    <property type="match status" value="1"/>
</dbReference>
<evidence type="ECO:0000256" key="6">
    <source>
        <dbReference type="ARBA" id="ARBA00022777"/>
    </source>
</evidence>
<name>A0A3D8TUC4_9LIST</name>
<dbReference type="Pfam" id="PF00359">
    <property type="entry name" value="PTS_EIIA_2"/>
    <property type="match status" value="1"/>
</dbReference>
<dbReference type="PANTHER" id="PTHR36203:SF5">
    <property type="entry name" value="PTS SYSTEM, EIIA COMPONENT"/>
    <property type="match status" value="1"/>
</dbReference>
<keyword evidence="6" id="KW-0418">Kinase</keyword>
<dbReference type="InterPro" id="IPR002178">
    <property type="entry name" value="PTS_EIIA_type-2_dom"/>
</dbReference>
<dbReference type="PROSITE" id="PS00372">
    <property type="entry name" value="PTS_EIIA_TYPE_2_HIS"/>
    <property type="match status" value="1"/>
</dbReference>
<evidence type="ECO:0000313" key="8">
    <source>
        <dbReference type="EMBL" id="RDX02580.1"/>
    </source>
</evidence>
<comment type="caution">
    <text evidence="8">The sequence shown here is derived from an EMBL/GenBank/DDBJ whole genome shotgun (WGS) entry which is preliminary data.</text>
</comment>
<keyword evidence="5" id="KW-0598">Phosphotransferase system</keyword>
<organism evidence="8 9">
    <name type="scientific">Listeria kieliensis</name>
    <dbReference type="NCBI Taxonomy" id="1621700"/>
    <lineage>
        <taxon>Bacteria</taxon>
        <taxon>Bacillati</taxon>
        <taxon>Bacillota</taxon>
        <taxon>Bacilli</taxon>
        <taxon>Bacillales</taxon>
        <taxon>Listeriaceae</taxon>
        <taxon>Listeria</taxon>
    </lineage>
</organism>
<keyword evidence="9" id="KW-1185">Reference proteome</keyword>
<dbReference type="GO" id="GO:0016301">
    <property type="term" value="F:kinase activity"/>
    <property type="evidence" value="ECO:0007669"/>
    <property type="project" value="UniProtKB-KW"/>
</dbReference>
<dbReference type="SUPFAM" id="SSF55804">
    <property type="entry name" value="Phoshotransferase/anion transport protein"/>
    <property type="match status" value="1"/>
</dbReference>
<protein>
    <submittedName>
        <fullName evidence="8">PTS sugar transporter subunit IIA</fullName>
    </submittedName>
</protein>
<accession>A0A3D8TUC4</accession>
<dbReference type="GO" id="GO:0009401">
    <property type="term" value="P:phosphoenolpyruvate-dependent sugar phosphotransferase system"/>
    <property type="evidence" value="ECO:0007669"/>
    <property type="project" value="UniProtKB-KW"/>
</dbReference>
<evidence type="ECO:0000256" key="5">
    <source>
        <dbReference type="ARBA" id="ARBA00022683"/>
    </source>
</evidence>
<keyword evidence="4" id="KW-0808">Transferase</keyword>
<evidence type="ECO:0000256" key="1">
    <source>
        <dbReference type="ARBA" id="ARBA00004496"/>
    </source>
</evidence>
<keyword evidence="2" id="KW-0813">Transport</keyword>
<evidence type="ECO:0000256" key="3">
    <source>
        <dbReference type="ARBA" id="ARBA00022490"/>
    </source>
</evidence>
<comment type="subcellular location">
    <subcellularLocation>
        <location evidence="1">Cytoplasm</location>
    </subcellularLocation>
</comment>
<sequence length="146" mass="16102">MSFLNQDLLSFNQTAENADEAIRLAGKLLQQKGYVSENYIEKMVESYHENGAYFVIAPYVAIPHARPTDGVEKSAVSLVTLSSGVAFGHKANDPVRLVFGLAASSSEEHLKVIQNIVALLSQNENIERLLEAKDFEEIQPILEGLK</sequence>
<dbReference type="PANTHER" id="PTHR36203">
    <property type="entry name" value="ASCORBATE-SPECIFIC PTS SYSTEM EIIA COMPONENT"/>
    <property type="match status" value="1"/>
</dbReference>
<dbReference type="Proteomes" id="UP000257055">
    <property type="component" value="Unassembled WGS sequence"/>
</dbReference>
<gene>
    <name evidence="8" type="ORF">UR08_03480</name>
</gene>
<dbReference type="InterPro" id="IPR051351">
    <property type="entry name" value="Ascorbate-PTS_EIIA_comp"/>
</dbReference>
<evidence type="ECO:0000259" key="7">
    <source>
        <dbReference type="PROSITE" id="PS51094"/>
    </source>
</evidence>
<evidence type="ECO:0000256" key="4">
    <source>
        <dbReference type="ARBA" id="ARBA00022679"/>
    </source>
</evidence>
<dbReference type="Gene3D" id="3.40.930.10">
    <property type="entry name" value="Mannitol-specific EII, Chain A"/>
    <property type="match status" value="1"/>
</dbReference>
<keyword evidence="3" id="KW-0963">Cytoplasm</keyword>
<dbReference type="CDD" id="cd00211">
    <property type="entry name" value="PTS_IIA_fru"/>
    <property type="match status" value="1"/>
</dbReference>
<evidence type="ECO:0000313" key="9">
    <source>
        <dbReference type="Proteomes" id="UP000257055"/>
    </source>
</evidence>
<dbReference type="InterPro" id="IPR016152">
    <property type="entry name" value="PTrfase/Anion_transptr"/>
</dbReference>
<proteinExistence type="predicted"/>
<keyword evidence="8" id="KW-0762">Sugar transport</keyword>
<feature type="domain" description="PTS EIIA type-2" evidence="7">
    <location>
        <begin position="2"/>
        <end position="145"/>
    </location>
</feature>
<evidence type="ECO:0000256" key="2">
    <source>
        <dbReference type="ARBA" id="ARBA00022448"/>
    </source>
</evidence>
<dbReference type="RefSeq" id="WP_115752269.1">
    <property type="nucleotide sequence ID" value="NZ_LARY01000001.1"/>
</dbReference>
<reference evidence="9" key="1">
    <citation type="submission" date="2015-04" db="EMBL/GenBank/DDBJ databases">
        <authorList>
            <person name="Schardt J."/>
            <person name="Mueller-Herbst S."/>
            <person name="Scherer S."/>
            <person name="Huptas C."/>
        </authorList>
    </citation>
    <scope>NUCLEOTIDE SEQUENCE [LARGE SCALE GENOMIC DNA]</scope>
    <source>
        <strain evidence="9">Kiel-L1</strain>
    </source>
</reference>
<dbReference type="AlphaFoldDB" id="A0A3D8TUC4"/>